<dbReference type="Proteomes" id="UP001457282">
    <property type="component" value="Unassembled WGS sequence"/>
</dbReference>
<accession>A0AAW1YQC4</accession>
<evidence type="ECO:0008006" key="3">
    <source>
        <dbReference type="Google" id="ProtNLM"/>
    </source>
</evidence>
<evidence type="ECO:0000313" key="1">
    <source>
        <dbReference type="EMBL" id="KAK9950900.1"/>
    </source>
</evidence>
<reference evidence="1 2" key="1">
    <citation type="journal article" date="2023" name="G3 (Bethesda)">
        <title>A chromosome-length genome assembly and annotation of blackberry (Rubus argutus, cv. 'Hillquist').</title>
        <authorList>
            <person name="Bruna T."/>
            <person name="Aryal R."/>
            <person name="Dudchenko O."/>
            <person name="Sargent D.J."/>
            <person name="Mead D."/>
            <person name="Buti M."/>
            <person name="Cavallini A."/>
            <person name="Hytonen T."/>
            <person name="Andres J."/>
            <person name="Pham M."/>
            <person name="Weisz D."/>
            <person name="Mascagni F."/>
            <person name="Usai G."/>
            <person name="Natali L."/>
            <person name="Bassil N."/>
            <person name="Fernandez G.E."/>
            <person name="Lomsadze A."/>
            <person name="Armour M."/>
            <person name="Olukolu B."/>
            <person name="Poorten T."/>
            <person name="Britton C."/>
            <person name="Davik J."/>
            <person name="Ashrafi H."/>
            <person name="Aiden E.L."/>
            <person name="Borodovsky M."/>
            <person name="Worthington M."/>
        </authorList>
    </citation>
    <scope>NUCLEOTIDE SEQUENCE [LARGE SCALE GENOMIC DNA]</scope>
    <source>
        <strain evidence="1">PI 553951</strain>
    </source>
</reference>
<protein>
    <recommendedName>
        <fullName evidence="3">Transmembrane protein</fullName>
    </recommendedName>
</protein>
<comment type="caution">
    <text evidence="1">The sequence shown here is derived from an EMBL/GenBank/DDBJ whole genome shotgun (WGS) entry which is preliminary data.</text>
</comment>
<sequence length="70" mass="7703">MVLDIDFWSFWVMGCFGYGYGRDGKGSTVKAVMLLFWCFGVCGASVNCFAEGCHGDEGVGKAWLERDFGD</sequence>
<gene>
    <name evidence="1" type="ORF">M0R45_006366</name>
</gene>
<name>A0AAW1YQC4_RUBAR</name>
<evidence type="ECO:0000313" key="2">
    <source>
        <dbReference type="Proteomes" id="UP001457282"/>
    </source>
</evidence>
<dbReference type="EMBL" id="JBEDUW010000001">
    <property type="protein sequence ID" value="KAK9950900.1"/>
    <property type="molecule type" value="Genomic_DNA"/>
</dbReference>
<dbReference type="AlphaFoldDB" id="A0AAW1YQC4"/>
<keyword evidence="2" id="KW-1185">Reference proteome</keyword>
<organism evidence="1 2">
    <name type="scientific">Rubus argutus</name>
    <name type="common">Southern blackberry</name>
    <dbReference type="NCBI Taxonomy" id="59490"/>
    <lineage>
        <taxon>Eukaryota</taxon>
        <taxon>Viridiplantae</taxon>
        <taxon>Streptophyta</taxon>
        <taxon>Embryophyta</taxon>
        <taxon>Tracheophyta</taxon>
        <taxon>Spermatophyta</taxon>
        <taxon>Magnoliopsida</taxon>
        <taxon>eudicotyledons</taxon>
        <taxon>Gunneridae</taxon>
        <taxon>Pentapetalae</taxon>
        <taxon>rosids</taxon>
        <taxon>fabids</taxon>
        <taxon>Rosales</taxon>
        <taxon>Rosaceae</taxon>
        <taxon>Rosoideae</taxon>
        <taxon>Rosoideae incertae sedis</taxon>
        <taxon>Rubus</taxon>
    </lineage>
</organism>
<proteinExistence type="predicted"/>